<evidence type="ECO:0000313" key="5">
    <source>
        <dbReference type="Proteomes" id="UP001203687"/>
    </source>
</evidence>
<dbReference type="Proteomes" id="UP001203687">
    <property type="component" value="Unassembled WGS sequence"/>
</dbReference>
<dbReference type="Pfam" id="PF00629">
    <property type="entry name" value="MAM"/>
    <property type="match status" value="6"/>
</dbReference>
<feature type="domain" description="MAM" evidence="3">
    <location>
        <begin position="1333"/>
        <end position="1493"/>
    </location>
</feature>
<dbReference type="Pfam" id="PF18962">
    <property type="entry name" value="Por_Secre_tail"/>
    <property type="match status" value="1"/>
</dbReference>
<proteinExistence type="predicted"/>
<dbReference type="InterPro" id="IPR000998">
    <property type="entry name" value="MAM_dom"/>
</dbReference>
<keyword evidence="1" id="KW-0732">Signal</keyword>
<dbReference type="InterPro" id="IPR002022">
    <property type="entry name" value="Pec_lyase"/>
</dbReference>
<reference evidence="4" key="1">
    <citation type="submission" date="2022-04" db="EMBL/GenBank/DDBJ databases">
        <authorList>
            <person name="Ren T."/>
        </authorList>
    </citation>
    <scope>NUCLEOTIDE SEQUENCE</scope>
    <source>
        <strain evidence="4">F63249</strain>
    </source>
</reference>
<dbReference type="PROSITE" id="PS50060">
    <property type="entry name" value="MAM_2"/>
    <property type="match status" value="6"/>
</dbReference>
<feature type="domain" description="MAM" evidence="3">
    <location>
        <begin position="809"/>
        <end position="986"/>
    </location>
</feature>
<dbReference type="NCBIfam" id="TIGR04183">
    <property type="entry name" value="Por_Secre_tail"/>
    <property type="match status" value="1"/>
</dbReference>
<dbReference type="SMART" id="SM00656">
    <property type="entry name" value="Amb_all"/>
    <property type="match status" value="1"/>
</dbReference>
<dbReference type="InterPro" id="IPR051560">
    <property type="entry name" value="MAM_domain-containing"/>
</dbReference>
<dbReference type="PANTHER" id="PTHR23282:SF142">
    <property type="entry name" value="MAM DOMAIN-CONTAINING PROTEIN"/>
    <property type="match status" value="1"/>
</dbReference>
<evidence type="ECO:0000259" key="3">
    <source>
        <dbReference type="PROSITE" id="PS50060"/>
    </source>
</evidence>
<dbReference type="InterPro" id="IPR026444">
    <property type="entry name" value="Secre_tail"/>
</dbReference>
<dbReference type="Gene3D" id="2.60.120.200">
    <property type="match status" value="6"/>
</dbReference>
<keyword evidence="2" id="KW-0456">Lyase</keyword>
<dbReference type="Gene3D" id="2.160.20.10">
    <property type="entry name" value="Single-stranded right-handed beta-helix, Pectin lyase-like"/>
    <property type="match status" value="1"/>
</dbReference>
<comment type="caution">
    <text evidence="4">The sequence shown here is derived from an EMBL/GenBank/DDBJ whole genome shotgun (WGS) entry which is preliminary data.</text>
</comment>
<evidence type="ECO:0000313" key="4">
    <source>
        <dbReference type="EMBL" id="MCK8481905.1"/>
    </source>
</evidence>
<dbReference type="SUPFAM" id="SSF51126">
    <property type="entry name" value="Pectin lyase-like"/>
    <property type="match status" value="1"/>
</dbReference>
<dbReference type="PANTHER" id="PTHR23282">
    <property type="entry name" value="APICAL ENDOSOMAL GLYCOPROTEIN PRECURSOR"/>
    <property type="match status" value="1"/>
</dbReference>
<dbReference type="EMBL" id="JALPQF010000016">
    <property type="protein sequence ID" value="MCK8481905.1"/>
    <property type="molecule type" value="Genomic_DNA"/>
</dbReference>
<dbReference type="InterPro" id="IPR012334">
    <property type="entry name" value="Pectin_lyas_fold"/>
</dbReference>
<protein>
    <submittedName>
        <fullName evidence="4">Choice-of-anchor J domain-containing protein</fullName>
    </submittedName>
</protein>
<gene>
    <name evidence="4" type="ORF">MUY34_14825</name>
</gene>
<evidence type="ECO:0000256" key="1">
    <source>
        <dbReference type="ARBA" id="ARBA00022729"/>
    </source>
</evidence>
<feature type="domain" description="MAM" evidence="3">
    <location>
        <begin position="1163"/>
        <end position="1326"/>
    </location>
</feature>
<dbReference type="NCBIfam" id="NF038128">
    <property type="entry name" value="choice_anch_J"/>
    <property type="match status" value="6"/>
</dbReference>
<feature type="domain" description="MAM" evidence="3">
    <location>
        <begin position="636"/>
        <end position="813"/>
    </location>
</feature>
<name>A0ABT0HC29_9FLAO</name>
<dbReference type="SUPFAM" id="SSF49899">
    <property type="entry name" value="Concanavalin A-like lectins/glucanases"/>
    <property type="match status" value="6"/>
</dbReference>
<sequence length="1597" mass="171203">MFCISNFSTAQQKAFPDAVGAAAYATGGRGGEVYHVTNLNNSGLGSFRDAVSASNRTVVFDVSGTIQLTSNLHIYASNLTIAGHTAPLGGITITGKAVFFQDIDNVIVRYIRFRPDYNPAGNVDALNGVNCTNFIIDHCSISWGGDEAFSTVGSSSNITVQNCIFGESKTGMLAGDGYSPISTNYSIIGNLYYNISHRFPNVTALRTDVINNVVHNWFTRLMAVAAHNNSQLNEIGNFYQSGVKTADPRGYDFAVNWLDIGSSSQRSNIRIYTDGNVYPSFLTEAGDDWSLYVHRFNVNSGAYAGINQWDDADTDFRLSSPLPLLGEAPTLMTAQQTLINVPLNAGANKYLNSDGSAAIYRDKTDDIYITNVTNNVSEYYSYPPTNIVTKQHYLEFHNSVSNTPINSRPANYDSDNDGMPNVWENQNGLNPNNSSDANSVQPDGYTNLEYYLNEMSIVANTTPDCSNEIATFPYSEGFENTLGAWTQSSADDIDWTIDANGTPSSGTGPANASQGTYYVFVEASGNPAKQAFLNSPCFNLSNLSNANFSFKYHQLGSTDTGTIDLEASDDNGASWTSIWNSSGNLGNSWLAADIDLTAYVGGSVQLRFNRVVGNSYQADIAIDEVNLKGTANTVTTDCSNEVTSFPYTEGFENTLGGWTQSNADDIDWTIDANGTPSSGTGPTSASQGAYYVFVEASGNPAKQAFLNSPCFNLSNLSNANFSFKYHQSGSTDTGTIDLEASDDNGASWTSIWNSSGNLGDSWLDADIDLAAYLGGSVQLRFNRVVGNSYQADIAIDEINLKEIINTVDEDCSGEIASFPYTEGFENTLGGWTQSSVDDIDWTIDANGTPSSGTGPTSASQGTYYVFVEASGNPAKQAFLNSPCFNLSNLSNANFSFKYHQSGSTDTGTIDLEASDDNGASWASIWNSSGNLGNSWLTAEIDLAAYLGGSVQLRFNRVIGNSYQADIAIDEISLKEIINTVDEDCAEEIASFPYTEGFENTLGGWTQSSEDDIDWTIDANGTPSSGTGPASASQGTYYVFVEASGNPAKQAFLNSPCFNLSNLSNANFSFKYHQSGSTDSGTLDLELSKDNGTSWTSIWNSSGNLGDSWLMAEIDLTTYIGGSVQLRFNRVVGNSYQADIAIDEVSLTESTNSGCASGITSFPYTEGFENTLGGWTQSSADDIDWTIDANGTPSSGTGPANASQGSYYVFVEASGNPAKQAFLNSPCFNLSNLSNANFSFKYHQSGSTDSGTIALEASDDNGASWTSIWNSSGNLGDSWLTANIDLTAYLNGSVRLRFNRVVGNSYQADIAIDEVSLTESVNYGCANGITSFPYTEGFENTLGGWSQSSADDIDWTVDANGTPSSGTGPTSASQGSYYVFVEASANLTKQAILNSPCFNLSSLSDATFSFKYHQLGSTDSGTIDLEVSDDNGASWTSIWNSSGNIGDSWQSASVNLSSYVGGSVQLRFNRITGNTWKADIAIDDVSLSTSKSGRKAETGKSKAEAETKTVATTIETNTIAVEEIKDIALYPNPVKGSSINIKSDYANLSFEIYNMVGQIVSKGTLKNNAIDISNLNTGVYQIRFSSEGQIITKRFIKQ</sequence>
<evidence type="ECO:0000256" key="2">
    <source>
        <dbReference type="ARBA" id="ARBA00023239"/>
    </source>
</evidence>
<organism evidence="4 5">
    <name type="scientific">Psychroserpens algicola</name>
    <dbReference type="NCBI Taxonomy" id="1719034"/>
    <lineage>
        <taxon>Bacteria</taxon>
        <taxon>Pseudomonadati</taxon>
        <taxon>Bacteroidota</taxon>
        <taxon>Flavobacteriia</taxon>
        <taxon>Flavobacteriales</taxon>
        <taxon>Flavobacteriaceae</taxon>
        <taxon>Psychroserpens</taxon>
    </lineage>
</organism>
<feature type="domain" description="MAM" evidence="3">
    <location>
        <begin position="463"/>
        <end position="640"/>
    </location>
</feature>
<accession>A0ABT0HC29</accession>
<dbReference type="InterPro" id="IPR013320">
    <property type="entry name" value="ConA-like_dom_sf"/>
</dbReference>
<dbReference type="InterPro" id="IPR011050">
    <property type="entry name" value="Pectin_lyase_fold/virulence"/>
</dbReference>
<keyword evidence="5" id="KW-1185">Reference proteome</keyword>
<dbReference type="CDD" id="cd06263">
    <property type="entry name" value="MAM"/>
    <property type="match status" value="6"/>
</dbReference>
<feature type="domain" description="MAM" evidence="3">
    <location>
        <begin position="982"/>
        <end position="1156"/>
    </location>
</feature>
<dbReference type="SMART" id="SM00137">
    <property type="entry name" value="MAM"/>
    <property type="match status" value="6"/>
</dbReference>